<name>A0A223KQW9_9BACI</name>
<evidence type="ECO:0008006" key="3">
    <source>
        <dbReference type="Google" id="ProtNLM"/>
    </source>
</evidence>
<proteinExistence type="predicted"/>
<dbReference type="InterPro" id="IPR025616">
    <property type="entry name" value="YpjP"/>
</dbReference>
<evidence type="ECO:0000313" key="2">
    <source>
        <dbReference type="Proteomes" id="UP000215224"/>
    </source>
</evidence>
<sequence length="188" mass="21951">MPKWLKKSLVILITTLTFGMVAPPAYLLADDNNNEQSLNSYTNDRIEIKHELHTKEAFLQQVTNQALNQSYEKFGSKIGPVIKDEFNDVILPKIEYVLSQLTEQYPEEELQNLVISESPSGGHSEKIFHIYHSLTGKDIIRFHVRKDHPPLDGYYFNFHYHTHHDDFQMHHTLGSIFWSKNTPPKWMS</sequence>
<dbReference type="AlphaFoldDB" id="A0A223KQW9"/>
<protein>
    <recommendedName>
        <fullName evidence="3">YpjP-like protein</fullName>
    </recommendedName>
</protein>
<keyword evidence="2" id="KW-1185">Reference proteome</keyword>
<gene>
    <name evidence="1" type="ORF">BC6307_10840</name>
</gene>
<dbReference type="RefSeq" id="WP_066419686.1">
    <property type="nucleotide sequence ID" value="NZ_CP018866.1"/>
</dbReference>
<reference evidence="1 2" key="1">
    <citation type="submission" date="2016-12" db="EMBL/GenBank/DDBJ databases">
        <title>The whole genome sequencing and assembly of Bacillus cohnii DSM 6307T strain.</title>
        <authorList>
            <person name="Lee Y.-J."/>
            <person name="Yi H."/>
            <person name="Bahn Y.-S."/>
            <person name="Kim J.F."/>
            <person name="Lee D.-W."/>
        </authorList>
    </citation>
    <scope>NUCLEOTIDE SEQUENCE [LARGE SCALE GENOMIC DNA]</scope>
    <source>
        <strain evidence="1 2">DSM 6307</strain>
    </source>
</reference>
<dbReference type="KEGG" id="bcoh:BC6307_10840"/>
<organism evidence="1 2">
    <name type="scientific">Sutcliffiella cohnii</name>
    <dbReference type="NCBI Taxonomy" id="33932"/>
    <lineage>
        <taxon>Bacteria</taxon>
        <taxon>Bacillati</taxon>
        <taxon>Bacillota</taxon>
        <taxon>Bacilli</taxon>
        <taxon>Bacillales</taxon>
        <taxon>Bacillaceae</taxon>
        <taxon>Sutcliffiella</taxon>
    </lineage>
</organism>
<dbReference type="EMBL" id="CP018866">
    <property type="protein sequence ID" value="AST91738.1"/>
    <property type="molecule type" value="Genomic_DNA"/>
</dbReference>
<evidence type="ECO:0000313" key="1">
    <source>
        <dbReference type="EMBL" id="AST91738.1"/>
    </source>
</evidence>
<accession>A0A223KQW9</accession>
<dbReference type="Pfam" id="PF14005">
    <property type="entry name" value="YpjP"/>
    <property type="match status" value="1"/>
</dbReference>
<dbReference type="STRING" id="1314751.GCA_001591425_03790"/>
<dbReference type="Proteomes" id="UP000215224">
    <property type="component" value="Chromosome"/>
</dbReference>